<feature type="domain" description="Aspartyl/asparaginy/proline hydroxylase" evidence="5">
    <location>
        <begin position="161"/>
        <end position="313"/>
    </location>
</feature>
<organism evidence="6 7">
    <name type="scientific">Triparma laevis f. longispina</name>
    <dbReference type="NCBI Taxonomy" id="1714387"/>
    <lineage>
        <taxon>Eukaryota</taxon>
        <taxon>Sar</taxon>
        <taxon>Stramenopiles</taxon>
        <taxon>Ochrophyta</taxon>
        <taxon>Bolidophyceae</taxon>
        <taxon>Parmales</taxon>
        <taxon>Triparmaceae</taxon>
        <taxon>Triparma</taxon>
    </lineage>
</organism>
<evidence type="ECO:0000259" key="5">
    <source>
        <dbReference type="Pfam" id="PF05118"/>
    </source>
</evidence>
<dbReference type="SUPFAM" id="SSF51197">
    <property type="entry name" value="Clavaminate synthase-like"/>
    <property type="match status" value="1"/>
</dbReference>
<evidence type="ECO:0000256" key="1">
    <source>
        <dbReference type="ARBA" id="ARBA00007730"/>
    </source>
</evidence>
<evidence type="ECO:0000256" key="3">
    <source>
        <dbReference type="ARBA" id="ARBA00023002"/>
    </source>
</evidence>
<evidence type="ECO:0000256" key="4">
    <source>
        <dbReference type="SAM" id="SignalP"/>
    </source>
</evidence>
<feature type="chain" id="PRO_5040761654" description="Aspartyl/asparaginy/proline hydroxylase domain-containing protein" evidence="4">
    <location>
        <begin position="20"/>
        <end position="370"/>
    </location>
</feature>
<keyword evidence="3" id="KW-0560">Oxidoreductase</keyword>
<dbReference type="GO" id="GO:0016020">
    <property type="term" value="C:membrane"/>
    <property type="evidence" value="ECO:0007669"/>
    <property type="project" value="TreeGrafter"/>
</dbReference>
<accession>A0A9W7FAF1</accession>
<dbReference type="InterPro" id="IPR027443">
    <property type="entry name" value="IPNS-like_sf"/>
</dbReference>
<sequence length="370" mass="42077">MKLFIIALLLTSSDSWLSAAPPRQKPPSILLSTVSSVPETLAKPRNKLTLRQKQFWEDVETSVFDIQKAFQSSSSELTRIDSFQTIAQWKTSPPQPSAELHDPCEEYMPGLTAKPFWENDPKLFPWMKPLEDQSATIITEFFEVMKKEDAARKEEVERLAQLKAMYDVRSEDAPTLFNSDSAWQNDVMGSGWSAVRLQRLGEWNTENCARFPKTYEVVRSLDIPLAVRGVCFAKQSSGSGVFPHSDGRNFILTSHLGLKVPGTKEDGVWMKVGEETRGWEEGKVVTIDTSFVHTTSNQSTEDRYVLILDFWHPETTEIERRCLEMVYDLRNKFERGEIPVRKLNKKYDDGDEEEGRGLAGLWSALTGGNK</sequence>
<evidence type="ECO:0000313" key="6">
    <source>
        <dbReference type="EMBL" id="GMI06889.1"/>
    </source>
</evidence>
<dbReference type="Proteomes" id="UP001165122">
    <property type="component" value="Unassembled WGS sequence"/>
</dbReference>
<dbReference type="GO" id="GO:0051213">
    <property type="term" value="F:dioxygenase activity"/>
    <property type="evidence" value="ECO:0007669"/>
    <property type="project" value="UniProtKB-KW"/>
</dbReference>
<keyword evidence="7" id="KW-1185">Reference proteome</keyword>
<dbReference type="InterPro" id="IPR051821">
    <property type="entry name" value="Asp/Asn_beta-hydroxylase"/>
</dbReference>
<comment type="caution">
    <text evidence="6">The sequence shown here is derived from an EMBL/GenBank/DDBJ whole genome shotgun (WGS) entry which is preliminary data.</text>
</comment>
<name>A0A9W7FAF1_9STRA</name>
<keyword evidence="2" id="KW-0223">Dioxygenase</keyword>
<dbReference type="PANTHER" id="PTHR46332">
    <property type="entry name" value="ASPARTATE BETA-HYDROXYLASE DOMAIN-CONTAINING PROTEIN 2"/>
    <property type="match status" value="1"/>
</dbReference>
<proteinExistence type="inferred from homology"/>
<dbReference type="AlphaFoldDB" id="A0A9W7FAF1"/>
<dbReference type="Pfam" id="PF05118">
    <property type="entry name" value="Asp_Arg_Hydrox"/>
    <property type="match status" value="1"/>
</dbReference>
<dbReference type="EMBL" id="BRXW01000106">
    <property type="protein sequence ID" value="GMI06889.1"/>
    <property type="molecule type" value="Genomic_DNA"/>
</dbReference>
<dbReference type="Gene3D" id="2.60.120.330">
    <property type="entry name" value="B-lactam Antibiotic, Isopenicillin N Synthase, Chain"/>
    <property type="match status" value="1"/>
</dbReference>
<reference evidence="7" key="1">
    <citation type="journal article" date="2023" name="Commun. Biol.">
        <title>Genome analysis of Parmales, the sister group of diatoms, reveals the evolutionary specialization of diatoms from phago-mixotrophs to photoautotrophs.</title>
        <authorList>
            <person name="Ban H."/>
            <person name="Sato S."/>
            <person name="Yoshikawa S."/>
            <person name="Yamada K."/>
            <person name="Nakamura Y."/>
            <person name="Ichinomiya M."/>
            <person name="Sato N."/>
            <person name="Blanc-Mathieu R."/>
            <person name="Endo H."/>
            <person name="Kuwata A."/>
            <person name="Ogata H."/>
        </authorList>
    </citation>
    <scope>NUCLEOTIDE SEQUENCE [LARGE SCALE GENOMIC DNA]</scope>
    <source>
        <strain evidence="7">NIES 3700</strain>
    </source>
</reference>
<dbReference type="InterPro" id="IPR007803">
    <property type="entry name" value="Asp/Arg/Pro-Hydrxlase"/>
</dbReference>
<protein>
    <recommendedName>
        <fullName evidence="5">Aspartyl/asparaginy/proline hydroxylase domain-containing protein</fullName>
    </recommendedName>
</protein>
<feature type="signal peptide" evidence="4">
    <location>
        <begin position="1"/>
        <end position="19"/>
    </location>
</feature>
<comment type="similarity">
    <text evidence="1">Belongs to the aspartyl/asparaginyl beta-hydroxylase family.</text>
</comment>
<gene>
    <name evidence="6" type="ORF">TrLO_g15398</name>
</gene>
<keyword evidence="4" id="KW-0732">Signal</keyword>
<dbReference type="OrthoDB" id="438431at2759"/>
<evidence type="ECO:0000256" key="2">
    <source>
        <dbReference type="ARBA" id="ARBA00022964"/>
    </source>
</evidence>
<dbReference type="PANTHER" id="PTHR46332:SF5">
    <property type="entry name" value="ASPARTATE BETA-HYDROXYLASE DOMAIN CONTAINING 2"/>
    <property type="match status" value="1"/>
</dbReference>
<evidence type="ECO:0000313" key="7">
    <source>
        <dbReference type="Proteomes" id="UP001165122"/>
    </source>
</evidence>